<dbReference type="SUPFAM" id="SSF46565">
    <property type="entry name" value="Chaperone J-domain"/>
    <property type="match status" value="1"/>
</dbReference>
<evidence type="ECO:0000313" key="10">
    <source>
        <dbReference type="EMBL" id="VFK06053.1"/>
    </source>
</evidence>
<dbReference type="PANTHER" id="PTHR12763">
    <property type="match status" value="1"/>
</dbReference>
<protein>
    <submittedName>
        <fullName evidence="9">DnaJ domain-containing protein</fullName>
    </submittedName>
</protein>
<dbReference type="InterPro" id="IPR036869">
    <property type="entry name" value="J_dom_sf"/>
</dbReference>
<evidence type="ECO:0000256" key="3">
    <source>
        <dbReference type="ARBA" id="ARBA00022989"/>
    </source>
</evidence>
<dbReference type="InterPro" id="IPR001623">
    <property type="entry name" value="DnaJ_domain"/>
</dbReference>
<dbReference type="CDD" id="cd06257">
    <property type="entry name" value="DnaJ"/>
    <property type="match status" value="1"/>
</dbReference>
<evidence type="ECO:0000256" key="1">
    <source>
        <dbReference type="ARBA" id="ARBA00004167"/>
    </source>
</evidence>
<evidence type="ECO:0000256" key="2">
    <source>
        <dbReference type="ARBA" id="ARBA00022692"/>
    </source>
</evidence>
<keyword evidence="4 7" id="KW-0472">Membrane</keyword>
<sequence length="181" mass="20474">MHPLLWLIVLVGLIVFFNWFTRIPKAARSRFINRILPIIAIGIGLFFLVRGLPPLLAAASALLPLLPRLIVALQAIKSLRSLGFILGFGRKKTSSSWQEEHNRNTGIGEERHHVEKMTIADAYKILELSPDSDQKDIIAAHRKLIQKLHPDRGGSTFLSTQINQAKDLLLVHIEKQFYSEK</sequence>
<evidence type="ECO:0000256" key="5">
    <source>
        <dbReference type="ARBA" id="ARBA00023186"/>
    </source>
</evidence>
<comment type="subcellular location">
    <subcellularLocation>
        <location evidence="1">Membrane</location>
        <topology evidence="1">Single-pass membrane protein</topology>
    </subcellularLocation>
</comment>
<dbReference type="PROSITE" id="PS50076">
    <property type="entry name" value="DNAJ_2"/>
    <property type="match status" value="1"/>
</dbReference>
<dbReference type="EMBL" id="CAADFJ010000323">
    <property type="protein sequence ID" value="VFK06053.1"/>
    <property type="molecule type" value="Genomic_DNA"/>
</dbReference>
<accession>A0A450VHI0</accession>
<comment type="similarity">
    <text evidence="6">Belongs to the TIM14 family.</text>
</comment>
<evidence type="ECO:0000313" key="9">
    <source>
        <dbReference type="EMBL" id="VFK04264.1"/>
    </source>
</evidence>
<dbReference type="SMART" id="SM00271">
    <property type="entry name" value="DnaJ"/>
    <property type="match status" value="1"/>
</dbReference>
<feature type="transmembrane region" description="Helical" evidence="7">
    <location>
        <begin position="6"/>
        <end position="24"/>
    </location>
</feature>
<organism evidence="9">
    <name type="scientific">Candidatus Kentrum eta</name>
    <dbReference type="NCBI Taxonomy" id="2126337"/>
    <lineage>
        <taxon>Bacteria</taxon>
        <taxon>Pseudomonadati</taxon>
        <taxon>Pseudomonadota</taxon>
        <taxon>Gammaproteobacteria</taxon>
        <taxon>Candidatus Kentrum</taxon>
    </lineage>
</organism>
<evidence type="ECO:0000256" key="7">
    <source>
        <dbReference type="SAM" id="Phobius"/>
    </source>
</evidence>
<dbReference type="GO" id="GO:0016020">
    <property type="term" value="C:membrane"/>
    <property type="evidence" value="ECO:0007669"/>
    <property type="project" value="UniProtKB-SubCell"/>
</dbReference>
<evidence type="ECO:0000259" key="8">
    <source>
        <dbReference type="PROSITE" id="PS50076"/>
    </source>
</evidence>
<gene>
    <name evidence="9" type="ORF">BECKH772B_GA0070898_104241</name>
    <name evidence="10" type="ORF">BECKH772C_GA0070978_103234</name>
</gene>
<proteinExistence type="inferred from homology"/>
<feature type="domain" description="J" evidence="8">
    <location>
        <begin position="121"/>
        <end position="181"/>
    </location>
</feature>
<evidence type="ECO:0000256" key="4">
    <source>
        <dbReference type="ARBA" id="ARBA00023136"/>
    </source>
</evidence>
<dbReference type="EMBL" id="CAADFI010000424">
    <property type="protein sequence ID" value="VFK04264.1"/>
    <property type="molecule type" value="Genomic_DNA"/>
</dbReference>
<keyword evidence="3 7" id="KW-1133">Transmembrane helix</keyword>
<name>A0A450VHI0_9GAMM</name>
<dbReference type="AlphaFoldDB" id="A0A450VHI0"/>
<dbReference type="PANTHER" id="PTHR12763:SF28">
    <property type="entry name" value="GEO10507P1-RELATED"/>
    <property type="match status" value="1"/>
</dbReference>
<reference evidence="9" key="1">
    <citation type="submission" date="2019-02" db="EMBL/GenBank/DDBJ databases">
        <authorList>
            <person name="Gruber-Vodicka R. H."/>
            <person name="Seah K. B. B."/>
        </authorList>
    </citation>
    <scope>NUCLEOTIDE SEQUENCE</scope>
    <source>
        <strain evidence="10">BECK_SA2B12</strain>
        <strain evidence="9">BECK_SA2B20</strain>
    </source>
</reference>
<dbReference type="Gene3D" id="1.10.287.110">
    <property type="entry name" value="DnaJ domain"/>
    <property type="match status" value="1"/>
</dbReference>
<evidence type="ECO:0000256" key="6">
    <source>
        <dbReference type="ARBA" id="ARBA00038105"/>
    </source>
</evidence>
<dbReference type="Pfam" id="PF00226">
    <property type="entry name" value="DnaJ"/>
    <property type="match status" value="1"/>
</dbReference>
<feature type="transmembrane region" description="Helical" evidence="7">
    <location>
        <begin position="31"/>
        <end position="49"/>
    </location>
</feature>
<keyword evidence="5" id="KW-0143">Chaperone</keyword>
<keyword evidence="2 7" id="KW-0812">Transmembrane</keyword>